<sequence length="112" mass="12225">MLRCDLAQQLAGWPALATYRATVPHGELDATGAALARLPQTRLCTSVTGSCNLLFSVWLRDLDGMAALESHLDDRFPGLRVEDRTVTLRTVKRMGRLLDDTGRATGYVPVGL</sequence>
<proteinExistence type="predicted"/>
<reference evidence="1" key="1">
    <citation type="journal article" date="2025" name="Int. J. Syst. Evol. Microbiol.">
        <title>Streptomyces citrinus sp. nov., with yellow diffusible pigment.</title>
        <authorList>
            <person name="He Y."/>
            <person name="Yang E."/>
            <person name="Xu J."/>
            <person name="Sun Y."/>
            <person name="Sun L."/>
        </authorList>
    </citation>
    <scope>NUCLEOTIDE SEQUENCE</scope>
    <source>
        <strain evidence="1">Q6</strain>
    </source>
</reference>
<accession>A0ACD5AGP6</accession>
<evidence type="ECO:0000313" key="1">
    <source>
        <dbReference type="EMBL" id="WWQ66339.1"/>
    </source>
</evidence>
<gene>
    <name evidence="1" type="ORF">V2W30_25415</name>
</gene>
<organism evidence="1 2">
    <name type="scientific">Streptomyces citrinus</name>
    <dbReference type="NCBI Taxonomy" id="3118173"/>
    <lineage>
        <taxon>Bacteria</taxon>
        <taxon>Bacillati</taxon>
        <taxon>Actinomycetota</taxon>
        <taxon>Actinomycetes</taxon>
        <taxon>Kitasatosporales</taxon>
        <taxon>Streptomycetaceae</taxon>
        <taxon>Streptomyces</taxon>
    </lineage>
</organism>
<protein>
    <submittedName>
        <fullName evidence="1">Lrp/AsnC ligand binding domain-containing protein</fullName>
    </submittedName>
</protein>
<keyword evidence="2" id="KW-1185">Reference proteome</keyword>
<dbReference type="Proteomes" id="UP001432251">
    <property type="component" value="Chromosome"/>
</dbReference>
<dbReference type="EMBL" id="CP146022">
    <property type="protein sequence ID" value="WWQ66339.1"/>
    <property type="molecule type" value="Genomic_DNA"/>
</dbReference>
<evidence type="ECO:0000313" key="2">
    <source>
        <dbReference type="Proteomes" id="UP001432251"/>
    </source>
</evidence>
<name>A0ACD5AGP6_9ACTN</name>